<evidence type="ECO:0000256" key="7">
    <source>
        <dbReference type="ARBA" id="ARBA00023273"/>
    </source>
</evidence>
<dbReference type="SUPFAM" id="SSF55856">
    <property type="entry name" value="Cytochrome b5-like heme/steroid binding domain"/>
    <property type="match status" value="1"/>
</dbReference>
<dbReference type="Proteomes" id="UP001066276">
    <property type="component" value="Chromosome 12"/>
</dbReference>
<evidence type="ECO:0000256" key="4">
    <source>
        <dbReference type="ARBA" id="ARBA00022723"/>
    </source>
</evidence>
<protein>
    <recommendedName>
        <fullName evidence="9">Cytochrome b5 domain-containing protein 1</fullName>
    </recommendedName>
</protein>
<dbReference type="GO" id="GO:0005930">
    <property type="term" value="C:axoneme"/>
    <property type="evidence" value="ECO:0007669"/>
    <property type="project" value="UniProtKB-SubCell"/>
</dbReference>
<reference evidence="12" key="1">
    <citation type="journal article" date="2022" name="bioRxiv">
        <title>Sequencing and chromosome-scale assembly of the giantPleurodeles waltlgenome.</title>
        <authorList>
            <person name="Brown T."/>
            <person name="Elewa A."/>
            <person name="Iarovenko S."/>
            <person name="Subramanian E."/>
            <person name="Araus A.J."/>
            <person name="Petzold A."/>
            <person name="Susuki M."/>
            <person name="Suzuki K.-i.T."/>
            <person name="Hayashi T."/>
            <person name="Toyoda A."/>
            <person name="Oliveira C."/>
            <person name="Osipova E."/>
            <person name="Leigh N.D."/>
            <person name="Simon A."/>
            <person name="Yun M.H."/>
        </authorList>
    </citation>
    <scope>NUCLEOTIDE SEQUENCE</scope>
    <source>
        <strain evidence="12">20211129_DDA</strain>
        <tissue evidence="12">Liver</tissue>
    </source>
</reference>
<evidence type="ECO:0000256" key="6">
    <source>
        <dbReference type="ARBA" id="ARBA00023212"/>
    </source>
</evidence>
<feature type="domain" description="Cytochrome b5 heme-binding" evidence="11">
    <location>
        <begin position="20"/>
        <end position="86"/>
    </location>
</feature>
<evidence type="ECO:0000256" key="5">
    <source>
        <dbReference type="ARBA" id="ARBA00023004"/>
    </source>
</evidence>
<dbReference type="InterPro" id="IPR001199">
    <property type="entry name" value="Cyt_B5-like_heme/steroid-bd"/>
</dbReference>
<keyword evidence="3" id="KW-0349">Heme</keyword>
<keyword evidence="2" id="KW-0963">Cytoplasm</keyword>
<dbReference type="Pfam" id="PF00173">
    <property type="entry name" value="Cyt-b5"/>
    <property type="match status" value="1"/>
</dbReference>
<evidence type="ECO:0000256" key="8">
    <source>
        <dbReference type="ARBA" id="ARBA00038168"/>
    </source>
</evidence>
<evidence type="ECO:0000256" key="9">
    <source>
        <dbReference type="ARBA" id="ARBA00040649"/>
    </source>
</evidence>
<evidence type="ECO:0000313" key="13">
    <source>
        <dbReference type="Proteomes" id="UP001066276"/>
    </source>
</evidence>
<evidence type="ECO:0000259" key="11">
    <source>
        <dbReference type="PROSITE" id="PS50255"/>
    </source>
</evidence>
<name>A0AAV7KPR0_PLEWA</name>
<organism evidence="12 13">
    <name type="scientific">Pleurodeles waltl</name>
    <name type="common">Iberian ribbed newt</name>
    <dbReference type="NCBI Taxonomy" id="8319"/>
    <lineage>
        <taxon>Eukaryota</taxon>
        <taxon>Metazoa</taxon>
        <taxon>Chordata</taxon>
        <taxon>Craniata</taxon>
        <taxon>Vertebrata</taxon>
        <taxon>Euteleostomi</taxon>
        <taxon>Amphibia</taxon>
        <taxon>Batrachia</taxon>
        <taxon>Caudata</taxon>
        <taxon>Salamandroidea</taxon>
        <taxon>Salamandridae</taxon>
        <taxon>Pleurodelinae</taxon>
        <taxon>Pleurodeles</taxon>
    </lineage>
</organism>
<dbReference type="GO" id="GO:0046872">
    <property type="term" value="F:metal ion binding"/>
    <property type="evidence" value="ECO:0007669"/>
    <property type="project" value="UniProtKB-KW"/>
</dbReference>
<comment type="subcellular location">
    <subcellularLocation>
        <location evidence="1">Cytoplasm</location>
        <location evidence="1">Cytoskeleton</location>
        <location evidence="1">Cilium axoneme</location>
    </subcellularLocation>
</comment>
<keyword evidence="6" id="KW-0206">Cytoskeleton</keyword>
<dbReference type="PROSITE" id="PS50255">
    <property type="entry name" value="CYTOCHROME_B5_2"/>
    <property type="match status" value="1"/>
</dbReference>
<comment type="function">
    <text evidence="10">Radial spoke stalk protein that binds heme under oxidizing conditions. Required for the coordinated beating of multiple cilia maybe by functioning in a redox signaling pathway.</text>
</comment>
<comment type="caution">
    <text evidence="12">The sequence shown here is derived from an EMBL/GenBank/DDBJ whole genome shotgun (WGS) entry which is preliminary data.</text>
</comment>
<dbReference type="EMBL" id="JANPWB010000016">
    <property type="protein sequence ID" value="KAJ1080349.1"/>
    <property type="molecule type" value="Genomic_DNA"/>
</dbReference>
<evidence type="ECO:0000256" key="2">
    <source>
        <dbReference type="ARBA" id="ARBA00022490"/>
    </source>
</evidence>
<dbReference type="AlphaFoldDB" id="A0AAV7KPR0"/>
<keyword evidence="4" id="KW-0479">Metal-binding</keyword>
<evidence type="ECO:0000256" key="1">
    <source>
        <dbReference type="ARBA" id="ARBA00004430"/>
    </source>
</evidence>
<keyword evidence="13" id="KW-1185">Reference proteome</keyword>
<evidence type="ECO:0000313" key="12">
    <source>
        <dbReference type="EMBL" id="KAJ1080349.1"/>
    </source>
</evidence>
<dbReference type="GO" id="GO:0003341">
    <property type="term" value="P:cilium movement"/>
    <property type="evidence" value="ECO:0007669"/>
    <property type="project" value="TreeGrafter"/>
</dbReference>
<keyword evidence="7" id="KW-0966">Cell projection</keyword>
<accession>A0AAV7KPR0</accession>
<dbReference type="PANTHER" id="PTHR21281:SF0">
    <property type="entry name" value="CYTOCHROME B5 DOMAIN-CONTAINING PROTEIN 1"/>
    <property type="match status" value="1"/>
</dbReference>
<gene>
    <name evidence="12" type="ORF">NDU88_000568</name>
</gene>
<dbReference type="PANTHER" id="PTHR21281">
    <property type="entry name" value="CYTOCHROME B5 DOMAIN-CONTAINING PROTEIN 1"/>
    <property type="match status" value="1"/>
</dbReference>
<sequence length="231" mass="26571">MSSSRLESGASKRNGVSGRPRFYSAREVSLHNVAKDLWVSYLGKVYDLTPLAAQHSGNVLLKPIIEAAGKDISHWFNPKTKDIKTHIDPMTGCLKYYTPQGRFLHIPPSLPRTDWDNGFGRPWWKDSSYEVGILSTKTRFIRVINALTSQEQVLEVCNEETIMEILQRYLPYNSHAASYTWKYNGVNLDMDKTLEENGVHDEDEEFEELSMDADEYMQALHLYFNDDLTEL</sequence>
<dbReference type="InterPro" id="IPR036400">
    <property type="entry name" value="Cyt_B5-like_heme/steroid_sf"/>
</dbReference>
<dbReference type="InterPro" id="IPR052320">
    <property type="entry name" value="Cytochrome_b5_domain"/>
</dbReference>
<proteinExistence type="inferred from homology"/>
<comment type="similarity">
    <text evidence="8">Belongs to the cytochrome b5 family.</text>
</comment>
<evidence type="ECO:0000256" key="10">
    <source>
        <dbReference type="ARBA" id="ARBA00046139"/>
    </source>
</evidence>
<dbReference type="SMART" id="SM01117">
    <property type="entry name" value="Cyt-b5"/>
    <property type="match status" value="1"/>
</dbReference>
<evidence type="ECO:0000256" key="3">
    <source>
        <dbReference type="ARBA" id="ARBA00022617"/>
    </source>
</evidence>
<keyword evidence="5" id="KW-0408">Iron</keyword>
<dbReference type="Gene3D" id="3.10.120.10">
    <property type="entry name" value="Cytochrome b5-like heme/steroid binding domain"/>
    <property type="match status" value="1"/>
</dbReference>